<evidence type="ECO:0000256" key="1">
    <source>
        <dbReference type="ARBA" id="ARBA00009481"/>
    </source>
</evidence>
<evidence type="ECO:0000313" key="5">
    <source>
        <dbReference type="Proteomes" id="UP000298579"/>
    </source>
</evidence>
<dbReference type="PANTHER" id="PTHR12526">
    <property type="entry name" value="GLYCOSYLTRANSFERASE"/>
    <property type="match status" value="1"/>
</dbReference>
<dbReference type="EMBL" id="CP039897">
    <property type="protein sequence ID" value="QCL79296.1"/>
    <property type="molecule type" value="Genomic_DNA"/>
</dbReference>
<keyword evidence="2" id="KW-0328">Glycosyltransferase</keyword>
<dbReference type="AlphaFoldDB" id="A0AAE6EF89"/>
<evidence type="ECO:0000313" key="4">
    <source>
        <dbReference type="EMBL" id="QCL79296.1"/>
    </source>
</evidence>
<reference evidence="4 5" key="1">
    <citation type="submission" date="2019-04" db="EMBL/GenBank/DDBJ databases">
        <title>Complete genome sequence of Agrobacterium tumefaciens CFBP5877.</title>
        <authorList>
            <person name="Huang Y.-Y."/>
            <person name="Chiang H.-Y."/>
            <person name="Chou L."/>
            <person name="Lai E.-M."/>
            <person name="Kuo C.-H."/>
        </authorList>
    </citation>
    <scope>NUCLEOTIDE SEQUENCE [LARGE SCALE GENOMIC DNA]</scope>
    <source>
        <strain evidence="4 5">CFBP5877</strain>
    </source>
</reference>
<proteinExistence type="inferred from homology"/>
<gene>
    <name evidence="4" type="ORF">CFBP5877_09585</name>
</gene>
<name>A0AAE6EF89_AGRTU</name>
<comment type="similarity">
    <text evidence="1">Belongs to the glycosyltransferase group 1 family. Glycosyltransferase 4 subfamily.</text>
</comment>
<dbReference type="Pfam" id="PF13692">
    <property type="entry name" value="Glyco_trans_1_4"/>
    <property type="match status" value="1"/>
</dbReference>
<dbReference type="Proteomes" id="UP000298579">
    <property type="component" value="Chromosome circular"/>
</dbReference>
<dbReference type="GO" id="GO:0016757">
    <property type="term" value="F:glycosyltransferase activity"/>
    <property type="evidence" value="ECO:0007669"/>
    <property type="project" value="UniProtKB-KW"/>
</dbReference>
<dbReference type="RefSeq" id="WP_080824628.1">
    <property type="nucleotide sequence ID" value="NZ_CP039888.1"/>
</dbReference>
<dbReference type="PANTHER" id="PTHR12526:SF640">
    <property type="entry name" value="COLANIC ACID BIOSYNTHESIS GLYCOSYLTRANSFERASE WCAL-RELATED"/>
    <property type="match status" value="1"/>
</dbReference>
<keyword evidence="3" id="KW-0808">Transferase</keyword>
<evidence type="ECO:0000256" key="2">
    <source>
        <dbReference type="ARBA" id="ARBA00022676"/>
    </source>
</evidence>
<dbReference type="Gene3D" id="3.40.50.2000">
    <property type="entry name" value="Glycogen Phosphorylase B"/>
    <property type="match status" value="1"/>
</dbReference>
<dbReference type="CDD" id="cd03801">
    <property type="entry name" value="GT4_PimA-like"/>
    <property type="match status" value="1"/>
</dbReference>
<protein>
    <submittedName>
        <fullName evidence="4">Glycosyltransferase family 4 protein</fullName>
    </submittedName>
</protein>
<evidence type="ECO:0000256" key="3">
    <source>
        <dbReference type="ARBA" id="ARBA00022679"/>
    </source>
</evidence>
<organism evidence="4 5">
    <name type="scientific">Agrobacterium tumefaciens</name>
    <dbReference type="NCBI Taxonomy" id="358"/>
    <lineage>
        <taxon>Bacteria</taxon>
        <taxon>Pseudomonadati</taxon>
        <taxon>Pseudomonadota</taxon>
        <taxon>Alphaproteobacteria</taxon>
        <taxon>Hyphomicrobiales</taxon>
        <taxon>Rhizobiaceae</taxon>
        <taxon>Rhizobium/Agrobacterium group</taxon>
        <taxon>Agrobacterium</taxon>
        <taxon>Agrobacterium tumefaciens complex</taxon>
    </lineage>
</organism>
<accession>A0AAE6EF89</accession>
<sequence>MSHVSLKDVQVLAPNFKRRLSGVTSTIVQLIPVQNRLGQKVATIGPGLPPHLPHVRFRELWRLWQNGPFGGPRIWHARRNLEMLPGIFMRDILRMKVKLLFTSAAQRRHSAYTRFLISKMDAVVATNTRSGSFLEVPHRVVMHGVDTELFHPATGPEDTIAATGLPGQYLIGCFGRVRHQKGTDLFVRAMIELLPHYPQWTAVVSGRVTTEHKAFGDALKADVAAAGLSDRIVLQGEVDDIKPWYRRLTLYVAPSRNEGFGLTPLEAMASETAVVASNAGAYEEMIVTGETGAVVDAGDYASLRDAIKTYLADPALAQAHASAGLAHVRSAFPLEKEATCLGEVYATLQRGDTPEIGQKLAD</sequence>
<dbReference type="SUPFAM" id="SSF53756">
    <property type="entry name" value="UDP-Glycosyltransferase/glycogen phosphorylase"/>
    <property type="match status" value="1"/>
</dbReference>